<sequence>MFVDFNKAVALLSCVASAWALPANISSNLVVEARTGTFVGSLNDTYPDVRQFKYVPYAKAPVGKRRWAPPSPLDSSSDVIASSAFGPVCPQFVSKIPTAWALNITGNLVESYGESLTAGYAQQNSAEDCLSLAIWTPANATRDSGLPVLIFTSGGGDVTGGVDIPTQMPANFVHRSQSHIVVTINYRVNIFANPNARGLHNVTNLGVLDQRLAVEWVFENIANFGGDPTGITLWGQSAGAGLTDNYLFAWYDNPIIRASVSSTGTMIGVNNPGVDMDGDIHGTNFTFVASALGCDLEDADLELDCMRRVPATMIENFVGQYQDNSTLVNTSQIALSFNMYPDERLIFANYTDRYVQGKVARIPKILGTTSREASALVTYPIDDVAAGPNETAVYESTLSTVCSVHDTAVARTESDMLTWRYQWAGNFTNISPLWWLGAYHYSDLYMLFGTYLIAPGAISQLEIETSEAMQGFLLDFVKDPTSLPAAGWPAYWTNSTDGGVVARFGADGEAVHP</sequence>
<comment type="caution">
    <text evidence="5">The sequence shown here is derived from an EMBL/GenBank/DDBJ whole genome shotgun (WGS) entry which is preliminary data.</text>
</comment>
<dbReference type="EC" id="3.1.1.-" evidence="3"/>
<feature type="domain" description="Carboxylesterase type B" evidence="4">
    <location>
        <begin position="29"/>
        <end position="398"/>
    </location>
</feature>
<proteinExistence type="inferred from homology"/>
<dbReference type="InterPro" id="IPR029058">
    <property type="entry name" value="AB_hydrolase_fold"/>
</dbReference>
<organism evidence="5 6">
    <name type="scientific">Sporothrix curviconia</name>
    <dbReference type="NCBI Taxonomy" id="1260050"/>
    <lineage>
        <taxon>Eukaryota</taxon>
        <taxon>Fungi</taxon>
        <taxon>Dikarya</taxon>
        <taxon>Ascomycota</taxon>
        <taxon>Pezizomycotina</taxon>
        <taxon>Sordariomycetes</taxon>
        <taxon>Sordariomycetidae</taxon>
        <taxon>Ophiostomatales</taxon>
        <taxon>Ophiostomataceae</taxon>
        <taxon>Sporothrix</taxon>
    </lineage>
</organism>
<feature type="signal peptide" evidence="3">
    <location>
        <begin position="1"/>
        <end position="20"/>
    </location>
</feature>
<dbReference type="PROSITE" id="PS00122">
    <property type="entry name" value="CARBOXYLESTERASE_B_1"/>
    <property type="match status" value="1"/>
</dbReference>
<reference evidence="5 6" key="1">
    <citation type="submission" date="2024-01" db="EMBL/GenBank/DDBJ databases">
        <authorList>
            <person name="Allen C."/>
            <person name="Tagirdzhanova G."/>
        </authorList>
    </citation>
    <scope>NUCLEOTIDE SEQUENCE [LARGE SCALE GENOMIC DNA]</scope>
</reference>
<accession>A0ABP0CSE6</accession>
<feature type="chain" id="PRO_5044968079" description="Carboxylic ester hydrolase" evidence="3">
    <location>
        <begin position="21"/>
        <end position="513"/>
    </location>
</feature>
<comment type="similarity">
    <text evidence="1 3">Belongs to the type-B carboxylesterase/lipase family.</text>
</comment>
<dbReference type="SUPFAM" id="SSF53474">
    <property type="entry name" value="alpha/beta-Hydrolases"/>
    <property type="match status" value="1"/>
</dbReference>
<dbReference type="InterPro" id="IPR002018">
    <property type="entry name" value="CarbesteraseB"/>
</dbReference>
<protein>
    <recommendedName>
        <fullName evidence="3">Carboxylic ester hydrolase</fullName>
        <ecNumber evidence="3">3.1.1.-</ecNumber>
    </recommendedName>
</protein>
<keyword evidence="2 3" id="KW-0378">Hydrolase</keyword>
<dbReference type="Pfam" id="PF00135">
    <property type="entry name" value="COesterase"/>
    <property type="match status" value="1"/>
</dbReference>
<dbReference type="Gene3D" id="3.40.50.1820">
    <property type="entry name" value="alpha/beta hydrolase"/>
    <property type="match status" value="2"/>
</dbReference>
<keyword evidence="6" id="KW-1185">Reference proteome</keyword>
<dbReference type="InterPro" id="IPR050309">
    <property type="entry name" value="Type-B_Carboxylest/Lipase"/>
</dbReference>
<evidence type="ECO:0000256" key="3">
    <source>
        <dbReference type="RuleBase" id="RU361235"/>
    </source>
</evidence>
<evidence type="ECO:0000256" key="1">
    <source>
        <dbReference type="ARBA" id="ARBA00005964"/>
    </source>
</evidence>
<evidence type="ECO:0000259" key="4">
    <source>
        <dbReference type="Pfam" id="PF00135"/>
    </source>
</evidence>
<gene>
    <name evidence="5" type="ORF">SCUCBS95973_009102</name>
</gene>
<dbReference type="Proteomes" id="UP001642405">
    <property type="component" value="Unassembled WGS sequence"/>
</dbReference>
<evidence type="ECO:0000313" key="5">
    <source>
        <dbReference type="EMBL" id="CAK7234938.1"/>
    </source>
</evidence>
<dbReference type="PANTHER" id="PTHR11559">
    <property type="entry name" value="CARBOXYLESTERASE"/>
    <property type="match status" value="1"/>
</dbReference>
<keyword evidence="3" id="KW-0732">Signal</keyword>
<name>A0ABP0CSE6_9PEZI</name>
<evidence type="ECO:0000256" key="2">
    <source>
        <dbReference type="ARBA" id="ARBA00022801"/>
    </source>
</evidence>
<dbReference type="EMBL" id="CAWUHB010000091">
    <property type="protein sequence ID" value="CAK7234938.1"/>
    <property type="molecule type" value="Genomic_DNA"/>
</dbReference>
<evidence type="ECO:0000313" key="6">
    <source>
        <dbReference type="Proteomes" id="UP001642405"/>
    </source>
</evidence>
<dbReference type="InterPro" id="IPR019826">
    <property type="entry name" value="Carboxylesterase_B_AS"/>
</dbReference>